<dbReference type="AlphaFoldDB" id="B9M1M1"/>
<protein>
    <submittedName>
        <fullName evidence="1">Uncharacterized protein</fullName>
    </submittedName>
</protein>
<sequence length="49" mass="5564">MYPGTPVCAYTNPDFLHQAIQGKKFFLQNSLYQVKVSLEKGVIVCMIEL</sequence>
<keyword evidence="2" id="KW-1185">Reference proteome</keyword>
<dbReference type="STRING" id="316067.Geob_2754"/>
<gene>
    <name evidence="1" type="ordered locus">Geob_2754</name>
</gene>
<dbReference type="HOGENOM" id="CLU_3136102_0_0_7"/>
<organism evidence="1 2">
    <name type="scientific">Geotalea daltonii (strain DSM 22248 / JCM 15807 / FRC-32)</name>
    <name type="common">Geobacter daltonii</name>
    <dbReference type="NCBI Taxonomy" id="316067"/>
    <lineage>
        <taxon>Bacteria</taxon>
        <taxon>Pseudomonadati</taxon>
        <taxon>Thermodesulfobacteriota</taxon>
        <taxon>Desulfuromonadia</taxon>
        <taxon>Geobacterales</taxon>
        <taxon>Geobacteraceae</taxon>
        <taxon>Geotalea</taxon>
    </lineage>
</organism>
<reference evidence="1 2" key="1">
    <citation type="submission" date="2009-01" db="EMBL/GenBank/DDBJ databases">
        <title>Complete sequence of Geobacter sp. FRC-32.</title>
        <authorList>
            <consortium name="US DOE Joint Genome Institute"/>
            <person name="Lucas S."/>
            <person name="Copeland A."/>
            <person name="Lapidus A."/>
            <person name="Glavina del Rio T."/>
            <person name="Dalin E."/>
            <person name="Tice H."/>
            <person name="Bruce D."/>
            <person name="Goodwin L."/>
            <person name="Pitluck S."/>
            <person name="Saunders E."/>
            <person name="Brettin T."/>
            <person name="Detter J.C."/>
            <person name="Han C."/>
            <person name="Larimer F."/>
            <person name="Land M."/>
            <person name="Hauser L."/>
            <person name="Kyrpides N."/>
            <person name="Ovchinnikova G."/>
            <person name="Kostka J."/>
            <person name="Richardson P."/>
        </authorList>
    </citation>
    <scope>NUCLEOTIDE SEQUENCE [LARGE SCALE GENOMIC DNA]</scope>
    <source>
        <strain evidence="2">DSM 22248 / JCM 15807 / FRC-32</strain>
    </source>
</reference>
<name>B9M1M1_GEODF</name>
<dbReference type="Proteomes" id="UP000007721">
    <property type="component" value="Chromosome"/>
</dbReference>
<dbReference type="EMBL" id="CP001390">
    <property type="protein sequence ID" value="ACM21103.1"/>
    <property type="molecule type" value="Genomic_DNA"/>
</dbReference>
<accession>B9M1M1</accession>
<proteinExistence type="predicted"/>
<dbReference type="KEGG" id="geo:Geob_2754"/>
<evidence type="ECO:0000313" key="1">
    <source>
        <dbReference type="EMBL" id="ACM21103.1"/>
    </source>
</evidence>
<evidence type="ECO:0000313" key="2">
    <source>
        <dbReference type="Proteomes" id="UP000007721"/>
    </source>
</evidence>